<name>A0AAW4VYR1_9FIRM</name>
<feature type="transmembrane region" description="Helical" evidence="1">
    <location>
        <begin position="185"/>
        <end position="203"/>
    </location>
</feature>
<keyword evidence="3" id="KW-1185">Reference proteome</keyword>
<sequence length="484" mass="55771">MASKTGNKVYYNIILLIIFSVISVIVFGIGNTNGILALNAVIFICFFYLTVKNIDENIFMFSFLVCFFTFLLCGQILNRFMKVYYYNFPDVIEKHVDVCIFISLVGLCIGYFGVTRKRIKIKNNIPKIEYKNKKGYMNNIIQISKGMYYGCYVFWILTVIDVVLYVRHYGYTSYYISYSSRIPWYVRQIGYFAPTAFYIFLSTLPEKKDAKVPIMLYILYAFLSLGTGRRVNFITSLLIIFAYAMCRNKIKPGEKPWIGKKGIWAICLCVPILMGAMYLFEYIRSNNYVGHANDYSPIVGFFVRQGTSVNAVKYAELYKNNLDSEAHYSLYNILRWLQNSPFNSLFNLNLDFSFGNQSLSTALHGTYLADFVSYYANSYGYAVGTGYGSCYFEELYIDYGYIGVFIGNIIYGLTFRLLSKIISDGKNVWKIAVGLFMLNSLFQAPRSTFDAFVGRLLYPEFWAPIIIIWGLAYLTSKSKHKIVI</sequence>
<evidence type="ECO:0000313" key="2">
    <source>
        <dbReference type="EMBL" id="MCC2226226.1"/>
    </source>
</evidence>
<dbReference type="NCBIfam" id="TIGR04370">
    <property type="entry name" value="glyco_rpt_poly"/>
    <property type="match status" value="1"/>
</dbReference>
<proteinExistence type="predicted"/>
<feature type="transmembrane region" description="Helical" evidence="1">
    <location>
        <begin position="146"/>
        <end position="165"/>
    </location>
</feature>
<feature type="transmembrane region" description="Helical" evidence="1">
    <location>
        <begin position="58"/>
        <end position="78"/>
    </location>
</feature>
<reference evidence="2 3" key="1">
    <citation type="submission" date="2021-10" db="EMBL/GenBank/DDBJ databases">
        <title>Anaerobic single-cell dispensing facilitates the cultivation of human gut bacteria.</title>
        <authorList>
            <person name="Afrizal A."/>
        </authorList>
    </citation>
    <scope>NUCLEOTIDE SEQUENCE [LARGE SCALE GENOMIC DNA]</scope>
    <source>
        <strain evidence="2 3">CLA-AA-H217</strain>
    </source>
</reference>
<gene>
    <name evidence="2" type="ORF">LKD40_00115</name>
</gene>
<evidence type="ECO:0000256" key="1">
    <source>
        <dbReference type="SAM" id="Phobius"/>
    </source>
</evidence>
<feature type="transmembrane region" description="Helical" evidence="1">
    <location>
        <begin position="35"/>
        <end position="51"/>
    </location>
</feature>
<evidence type="ECO:0000313" key="3">
    <source>
        <dbReference type="Proteomes" id="UP001198612"/>
    </source>
</evidence>
<feature type="transmembrane region" description="Helical" evidence="1">
    <location>
        <begin position="262"/>
        <end position="280"/>
    </location>
</feature>
<keyword evidence="1" id="KW-1133">Transmembrane helix</keyword>
<dbReference type="AlphaFoldDB" id="A0AAW4VYR1"/>
<dbReference type="Pfam" id="PF14296">
    <property type="entry name" value="O-ag_pol_Wzy"/>
    <property type="match status" value="1"/>
</dbReference>
<protein>
    <submittedName>
        <fullName evidence="2">O-antigen polysaccharide polymerase Wzy family protein</fullName>
    </submittedName>
</protein>
<dbReference type="Proteomes" id="UP001198612">
    <property type="component" value="Unassembled WGS sequence"/>
</dbReference>
<feature type="transmembrane region" description="Helical" evidence="1">
    <location>
        <begin position="9"/>
        <end position="29"/>
    </location>
</feature>
<dbReference type="InterPro" id="IPR029468">
    <property type="entry name" value="O-ag_pol_Wzy"/>
</dbReference>
<dbReference type="EMBL" id="JAJEQQ010000001">
    <property type="protein sequence ID" value="MCC2226226.1"/>
    <property type="molecule type" value="Genomic_DNA"/>
</dbReference>
<comment type="caution">
    <text evidence="2">The sequence shown here is derived from an EMBL/GenBank/DDBJ whole genome shotgun (WGS) entry which is preliminary data.</text>
</comment>
<dbReference type="RefSeq" id="WP_227588274.1">
    <property type="nucleotide sequence ID" value="NZ_JAJEQQ010000001.1"/>
</dbReference>
<keyword evidence="1" id="KW-0812">Transmembrane</keyword>
<organism evidence="2 3">
    <name type="scientific">Blautia fusiformis</name>
    <dbReference type="NCBI Taxonomy" id="2881264"/>
    <lineage>
        <taxon>Bacteria</taxon>
        <taxon>Bacillati</taxon>
        <taxon>Bacillota</taxon>
        <taxon>Clostridia</taxon>
        <taxon>Lachnospirales</taxon>
        <taxon>Lachnospiraceae</taxon>
        <taxon>Blautia</taxon>
    </lineage>
</organism>
<feature type="transmembrane region" description="Helical" evidence="1">
    <location>
        <begin position="456"/>
        <end position="474"/>
    </location>
</feature>
<accession>A0AAW4VYR1</accession>
<feature type="transmembrane region" description="Helical" evidence="1">
    <location>
        <begin position="98"/>
        <end position="114"/>
    </location>
</feature>
<keyword evidence="1" id="KW-0472">Membrane</keyword>
<feature type="transmembrane region" description="Helical" evidence="1">
    <location>
        <begin position="399"/>
        <end position="418"/>
    </location>
</feature>